<keyword evidence="3" id="KW-1185">Reference proteome</keyword>
<evidence type="ECO:0000259" key="1">
    <source>
        <dbReference type="Pfam" id="PF13392"/>
    </source>
</evidence>
<dbReference type="InterPro" id="IPR044925">
    <property type="entry name" value="His-Me_finger_sf"/>
</dbReference>
<feature type="domain" description="HNH nuclease" evidence="1">
    <location>
        <begin position="59"/>
        <end position="104"/>
    </location>
</feature>
<evidence type="ECO:0000313" key="3">
    <source>
        <dbReference type="Proteomes" id="UP001470230"/>
    </source>
</evidence>
<reference evidence="2 3" key="1">
    <citation type="submission" date="2024-04" db="EMBL/GenBank/DDBJ databases">
        <title>Tritrichomonas musculus Genome.</title>
        <authorList>
            <person name="Alves-Ferreira E."/>
            <person name="Grigg M."/>
            <person name="Lorenzi H."/>
            <person name="Galac M."/>
        </authorList>
    </citation>
    <scope>NUCLEOTIDE SEQUENCE [LARGE SCALE GENOMIC DNA]</scope>
    <source>
        <strain evidence="2 3">EAF2021</strain>
    </source>
</reference>
<dbReference type="Gene3D" id="3.90.75.20">
    <property type="match status" value="1"/>
</dbReference>
<dbReference type="Proteomes" id="UP001470230">
    <property type="component" value="Unassembled WGS sequence"/>
</dbReference>
<name>A0ABR2HB74_9EUKA</name>
<dbReference type="EMBL" id="JAPFFF010000034">
    <property type="protein sequence ID" value="KAK8843695.1"/>
    <property type="molecule type" value="Genomic_DNA"/>
</dbReference>
<protein>
    <recommendedName>
        <fullName evidence="1">HNH nuclease domain-containing protein</fullName>
    </recommendedName>
</protein>
<evidence type="ECO:0000313" key="2">
    <source>
        <dbReference type="EMBL" id="KAK8843695.1"/>
    </source>
</evidence>
<dbReference type="Pfam" id="PF13392">
    <property type="entry name" value="HNH_3"/>
    <property type="match status" value="1"/>
</dbReference>
<accession>A0ABR2HB74</accession>
<gene>
    <name evidence="2" type="ORF">M9Y10_024758</name>
</gene>
<proteinExistence type="predicted"/>
<comment type="caution">
    <text evidence="2">The sequence shown here is derived from an EMBL/GenBank/DDBJ whole genome shotgun (WGS) entry which is preliminary data.</text>
</comment>
<dbReference type="SUPFAM" id="SSF54060">
    <property type="entry name" value="His-Me finger endonucleases"/>
    <property type="match status" value="1"/>
</dbReference>
<dbReference type="InterPro" id="IPR003615">
    <property type="entry name" value="HNH_nuc"/>
</dbReference>
<sequence>MSQEQAIEFVTIEEYPEYEILNQYPFTIRKKDNHYVVKESIDKSNGYVRLHLNGNKIDKHRIIAKQFLLNDDPENKIYIDHINKNRADYHLSNLRWCTPSENNRNASSRNGVSYEFIDDIPDEAIVITHYDLKNERRYFAENKYYYYYDEETKEDVFYEQITDEVYRIMHINTVKSGRKCIKTRDINNTRTTFYIHTFKHQYGLD</sequence>
<organism evidence="2 3">
    <name type="scientific">Tritrichomonas musculus</name>
    <dbReference type="NCBI Taxonomy" id="1915356"/>
    <lineage>
        <taxon>Eukaryota</taxon>
        <taxon>Metamonada</taxon>
        <taxon>Parabasalia</taxon>
        <taxon>Tritrichomonadida</taxon>
        <taxon>Tritrichomonadidae</taxon>
        <taxon>Tritrichomonas</taxon>
    </lineage>
</organism>